<dbReference type="Proteomes" id="UP000320333">
    <property type="component" value="Unassembled WGS sequence"/>
</dbReference>
<dbReference type="InterPro" id="IPR013922">
    <property type="entry name" value="Cyclin_PHO80-like"/>
</dbReference>
<evidence type="ECO:0000313" key="2">
    <source>
        <dbReference type="EMBL" id="TPX75194.1"/>
    </source>
</evidence>
<proteinExistence type="predicted"/>
<feature type="compositionally biased region" description="Low complexity" evidence="1">
    <location>
        <begin position="284"/>
        <end position="301"/>
    </location>
</feature>
<dbReference type="GO" id="GO:0005634">
    <property type="term" value="C:nucleus"/>
    <property type="evidence" value="ECO:0007669"/>
    <property type="project" value="TreeGrafter"/>
</dbReference>
<feature type="region of interest" description="Disordered" evidence="1">
    <location>
        <begin position="25"/>
        <end position="49"/>
    </location>
</feature>
<evidence type="ECO:0008006" key="4">
    <source>
        <dbReference type="Google" id="ProtNLM"/>
    </source>
</evidence>
<dbReference type="GO" id="GO:0019901">
    <property type="term" value="F:protein kinase binding"/>
    <property type="evidence" value="ECO:0007669"/>
    <property type="project" value="InterPro"/>
</dbReference>
<dbReference type="GO" id="GO:0000307">
    <property type="term" value="C:cyclin-dependent protein kinase holoenzyme complex"/>
    <property type="evidence" value="ECO:0007669"/>
    <property type="project" value="TreeGrafter"/>
</dbReference>
<dbReference type="STRING" id="246404.A0A507FG36"/>
<name>A0A507FG36_9FUNG</name>
<dbReference type="PANTHER" id="PTHR15615:SF27">
    <property type="entry name" value="PHO85 CYCLIN CLG1"/>
    <property type="match status" value="1"/>
</dbReference>
<feature type="compositionally biased region" description="Polar residues" evidence="1">
    <location>
        <begin position="31"/>
        <end position="49"/>
    </location>
</feature>
<evidence type="ECO:0000313" key="3">
    <source>
        <dbReference type="Proteomes" id="UP000320333"/>
    </source>
</evidence>
<dbReference type="EMBL" id="QEAP01000091">
    <property type="protein sequence ID" value="TPX75194.1"/>
    <property type="molecule type" value="Genomic_DNA"/>
</dbReference>
<dbReference type="OrthoDB" id="244495at2759"/>
<organism evidence="2 3">
    <name type="scientific">Chytriomyces confervae</name>
    <dbReference type="NCBI Taxonomy" id="246404"/>
    <lineage>
        <taxon>Eukaryota</taxon>
        <taxon>Fungi</taxon>
        <taxon>Fungi incertae sedis</taxon>
        <taxon>Chytridiomycota</taxon>
        <taxon>Chytridiomycota incertae sedis</taxon>
        <taxon>Chytridiomycetes</taxon>
        <taxon>Chytridiales</taxon>
        <taxon>Chytriomycetaceae</taxon>
        <taxon>Chytriomyces</taxon>
    </lineage>
</organism>
<sequence>MDLCTATNSSIGLGIMFSPTTPIQDARRATRASQPHTSAPSQAGTSTACSSRDFMSFTSHFATSICRRMPLRRISSNIPSDMVVYTHHILNTTQVSLSIVVLALRILKQVQEKLDLLLLQSGSPAKGSRDSDVFGASMKDVELQVLDRLSRRVTAKSIFVVSLMLAMKSPNGCCNTFTNSTWSQVASVPVSVLSSIELDVTLLLGFDLWVGEQQYIMWLNTVRIAAEEFSFKAAQFQHHQQQLQLHASQQQQQQQQQRYAKLLVQQQRVRKQIQTKDNVQGHRFSGMPSPSSPSAPSAGFSFDQRRKSFTKGARLAPYPSGEDVMSVQRMQHLMQAMPSRSFAEKIVGIMMVPK</sequence>
<feature type="region of interest" description="Disordered" evidence="1">
    <location>
        <begin position="274"/>
        <end position="301"/>
    </location>
</feature>
<gene>
    <name evidence="2" type="ORF">CcCBS67573_g03545</name>
</gene>
<dbReference type="PANTHER" id="PTHR15615">
    <property type="match status" value="1"/>
</dbReference>
<accession>A0A507FG36</accession>
<evidence type="ECO:0000256" key="1">
    <source>
        <dbReference type="SAM" id="MobiDB-lite"/>
    </source>
</evidence>
<dbReference type="AlphaFoldDB" id="A0A507FG36"/>
<reference evidence="2 3" key="1">
    <citation type="journal article" date="2019" name="Sci. Rep.">
        <title>Comparative genomics of chytrid fungi reveal insights into the obligate biotrophic and pathogenic lifestyle of Synchytrium endobioticum.</title>
        <authorList>
            <person name="van de Vossenberg B.T.L.H."/>
            <person name="Warris S."/>
            <person name="Nguyen H.D.T."/>
            <person name="van Gent-Pelzer M.P.E."/>
            <person name="Joly D.L."/>
            <person name="van de Geest H.C."/>
            <person name="Bonants P.J.M."/>
            <person name="Smith D.S."/>
            <person name="Levesque C.A."/>
            <person name="van der Lee T.A.J."/>
        </authorList>
    </citation>
    <scope>NUCLEOTIDE SEQUENCE [LARGE SCALE GENOMIC DNA]</scope>
    <source>
        <strain evidence="2 3">CBS 675.73</strain>
    </source>
</reference>
<dbReference type="Gene3D" id="1.10.472.10">
    <property type="entry name" value="Cyclin-like"/>
    <property type="match status" value="1"/>
</dbReference>
<dbReference type="GO" id="GO:0016538">
    <property type="term" value="F:cyclin-dependent protein serine/threonine kinase regulator activity"/>
    <property type="evidence" value="ECO:0007669"/>
    <property type="project" value="TreeGrafter"/>
</dbReference>
<comment type="caution">
    <text evidence="2">The sequence shown here is derived from an EMBL/GenBank/DDBJ whole genome shotgun (WGS) entry which is preliminary data.</text>
</comment>
<keyword evidence="3" id="KW-1185">Reference proteome</keyword>
<protein>
    <recommendedName>
        <fullName evidence="4">Cyclin N-terminal domain-containing protein</fullName>
    </recommendedName>
</protein>
<dbReference type="CDD" id="cd20557">
    <property type="entry name" value="CYCLIN_ScPCL1-like"/>
    <property type="match status" value="1"/>
</dbReference>